<dbReference type="PATRIC" id="fig|1131935.3.peg.4781"/>
<protein>
    <recommendedName>
        <fullName evidence="3">Peptidase A2 domain-containing protein</fullName>
    </recommendedName>
</protein>
<dbReference type="CDD" id="cd05483">
    <property type="entry name" value="retropepsin_like_bacteria"/>
    <property type="match status" value="1"/>
</dbReference>
<dbReference type="PROSITE" id="PS00141">
    <property type="entry name" value="ASP_PROTEASE"/>
    <property type="match status" value="1"/>
</dbReference>
<name>H3SM04_9BACL</name>
<dbReference type="Proteomes" id="UP000003900">
    <property type="component" value="Unassembled WGS sequence"/>
</dbReference>
<dbReference type="GO" id="GO:0004190">
    <property type="term" value="F:aspartic-type endopeptidase activity"/>
    <property type="evidence" value="ECO:0007669"/>
    <property type="project" value="InterPro"/>
</dbReference>
<sequence length="127" mass="13878">MKIEYKDGLLFTEIVIGFNGQKKVINNVVIDTGASHTLISQDEVDDIGIKVTVEDDIIASFGIGGKEHAFTKTIQSIAIGDSTLRNVSLDFTSFKYHNINGLLDLDILVNGKFHIDLGVGARNTTIR</sequence>
<dbReference type="InterPro" id="IPR001969">
    <property type="entry name" value="Aspartic_peptidase_AS"/>
</dbReference>
<dbReference type="SUPFAM" id="SSF50630">
    <property type="entry name" value="Acid proteases"/>
    <property type="match status" value="1"/>
</dbReference>
<accession>H3SM04</accession>
<organism evidence="1 2">
    <name type="scientific">Paenibacillus dendritiformis C454</name>
    <dbReference type="NCBI Taxonomy" id="1131935"/>
    <lineage>
        <taxon>Bacteria</taxon>
        <taxon>Bacillati</taxon>
        <taxon>Bacillota</taxon>
        <taxon>Bacilli</taxon>
        <taxon>Bacillales</taxon>
        <taxon>Paenibacillaceae</taxon>
        <taxon>Paenibacillus</taxon>
    </lineage>
</organism>
<evidence type="ECO:0000313" key="2">
    <source>
        <dbReference type="Proteomes" id="UP000003900"/>
    </source>
</evidence>
<dbReference type="GO" id="GO:0006508">
    <property type="term" value="P:proteolysis"/>
    <property type="evidence" value="ECO:0007669"/>
    <property type="project" value="InterPro"/>
</dbReference>
<evidence type="ECO:0008006" key="3">
    <source>
        <dbReference type="Google" id="ProtNLM"/>
    </source>
</evidence>
<dbReference type="STRING" id="1131935.PDENDC454_22964"/>
<dbReference type="Gene3D" id="2.40.70.10">
    <property type="entry name" value="Acid Proteases"/>
    <property type="match status" value="1"/>
</dbReference>
<dbReference type="InterPro" id="IPR034122">
    <property type="entry name" value="Retropepsin-like_bacterial"/>
</dbReference>
<dbReference type="AlphaFoldDB" id="H3SM04"/>
<dbReference type="OrthoDB" id="463626at2"/>
<evidence type="ECO:0000313" key="1">
    <source>
        <dbReference type="EMBL" id="EHQ59885.1"/>
    </source>
</evidence>
<proteinExistence type="predicted"/>
<dbReference type="EMBL" id="AHKH01000094">
    <property type="protein sequence ID" value="EHQ59885.1"/>
    <property type="molecule type" value="Genomic_DNA"/>
</dbReference>
<dbReference type="InterPro" id="IPR021109">
    <property type="entry name" value="Peptidase_aspartic_dom_sf"/>
</dbReference>
<dbReference type="Pfam" id="PF13650">
    <property type="entry name" value="Asp_protease_2"/>
    <property type="match status" value="1"/>
</dbReference>
<gene>
    <name evidence="1" type="ORF">PDENDC454_22964</name>
</gene>
<comment type="caution">
    <text evidence="1">The sequence shown here is derived from an EMBL/GenBank/DDBJ whole genome shotgun (WGS) entry which is preliminary data.</text>
</comment>
<keyword evidence="2" id="KW-1185">Reference proteome</keyword>
<dbReference type="RefSeq" id="WP_006679079.1">
    <property type="nucleotide sequence ID" value="NZ_AHKH01000094.1"/>
</dbReference>
<reference evidence="1 2" key="1">
    <citation type="journal article" date="2012" name="J. Bacteriol.">
        <title>Genome Sequence of the Pattern-Forming Social Bacterium Paenibacillus dendritiformis C454 Chiral Morphotype.</title>
        <authorList>
            <person name="Sirota-Madi A."/>
            <person name="Olender T."/>
            <person name="Helman Y."/>
            <person name="Brainis I."/>
            <person name="Finkelshtein A."/>
            <person name="Roth D."/>
            <person name="Hagai E."/>
            <person name="Leshkowitz D."/>
            <person name="Brodsky L."/>
            <person name="Galatenko V."/>
            <person name="Nikolaev V."/>
            <person name="Gutnick D.L."/>
            <person name="Lancet D."/>
            <person name="Ben-Jacob E."/>
        </authorList>
    </citation>
    <scope>NUCLEOTIDE SEQUENCE [LARGE SCALE GENOMIC DNA]</scope>
    <source>
        <strain evidence="1 2">C454</strain>
    </source>
</reference>